<dbReference type="OrthoDB" id="48106at2759"/>
<feature type="region of interest" description="Disordered" evidence="1">
    <location>
        <begin position="184"/>
        <end position="210"/>
    </location>
</feature>
<feature type="compositionally biased region" description="Low complexity" evidence="1">
    <location>
        <begin position="184"/>
        <end position="195"/>
    </location>
</feature>
<dbReference type="Proteomes" id="UP000291116">
    <property type="component" value="Unassembled WGS sequence"/>
</dbReference>
<feature type="region of interest" description="Disordered" evidence="1">
    <location>
        <begin position="266"/>
        <end position="291"/>
    </location>
</feature>
<organism evidence="2 3">
    <name type="scientific">Pseudo-nitzschia multistriata</name>
    <dbReference type="NCBI Taxonomy" id="183589"/>
    <lineage>
        <taxon>Eukaryota</taxon>
        <taxon>Sar</taxon>
        <taxon>Stramenopiles</taxon>
        <taxon>Ochrophyta</taxon>
        <taxon>Bacillariophyta</taxon>
        <taxon>Bacillariophyceae</taxon>
        <taxon>Bacillariophycidae</taxon>
        <taxon>Bacillariales</taxon>
        <taxon>Bacillariaceae</taxon>
        <taxon>Pseudo-nitzschia</taxon>
    </lineage>
</organism>
<evidence type="ECO:0000313" key="2">
    <source>
        <dbReference type="EMBL" id="VEU36161.1"/>
    </source>
</evidence>
<evidence type="ECO:0000313" key="3">
    <source>
        <dbReference type="Proteomes" id="UP000291116"/>
    </source>
</evidence>
<feature type="region of interest" description="Disordered" evidence="1">
    <location>
        <begin position="1"/>
        <end position="55"/>
    </location>
</feature>
<keyword evidence="3" id="KW-1185">Reference proteome</keyword>
<gene>
    <name evidence="2" type="ORF">PSNMU_V1.4_AUG-EV-PASAV3_0029130</name>
</gene>
<name>A0A448Z287_9STRA</name>
<evidence type="ECO:0000256" key="1">
    <source>
        <dbReference type="SAM" id="MobiDB-lite"/>
    </source>
</evidence>
<feature type="compositionally biased region" description="Low complexity" evidence="1">
    <location>
        <begin position="1"/>
        <end position="10"/>
    </location>
</feature>
<accession>A0A448Z287</accession>
<sequence length="502" mass="56046">MPTTAATTTPSEQTDEENSGSVAPPTGCSLLPNDGNGNPNDRCAENSGKGTDKAAKKARKRLLNKHLKQRNKLRKYETRVQQGILRKDKSLEEEARKDWENYKQLLQNDPNSVLNYTGEEEAPGTTASVCQTGSHCCQLNQSSRYRHSHQSLRSSEDRETKRVREGGAWLLKFWMKMAPLLALSSPPSNNDNDSPGSKPITSKTTKEQQTIRAAKLKANMDRGTQTESMFDDDMALLGYTRQKFYERALLAFASLDRLDPCHRENEGDAAVDGTEGGKDGNAGGIGTPRGKSAAERKLVDGMWGRLIGTKQVVSIGCGPGCDATGVLAFFESHGAQLENGILLMDFVVDRWKQIVLDQLIERIVPRYVPFVRAVGCDVRDSLLPTEQHPNKQDNKNHRALLELRKESPSRNRLIVVSYLLTETRHKWKSFFHHLLSMLQGTESLLLLTEPTAWQLHEFLACFSSSDADLVRAHVWLDSSRDLPHMQSLDKRNGPAILMVCTH</sequence>
<protein>
    <submittedName>
        <fullName evidence="2">Uncharacterized protein</fullName>
    </submittedName>
</protein>
<dbReference type="AlphaFoldDB" id="A0A448Z287"/>
<reference evidence="2 3" key="1">
    <citation type="submission" date="2019-01" db="EMBL/GenBank/DDBJ databases">
        <authorList>
            <person name="Ferrante I. M."/>
        </authorList>
    </citation>
    <scope>NUCLEOTIDE SEQUENCE [LARGE SCALE GENOMIC DNA]</scope>
    <source>
        <strain evidence="2 3">B856</strain>
    </source>
</reference>
<feature type="compositionally biased region" description="Polar residues" evidence="1">
    <location>
        <begin position="199"/>
        <end position="210"/>
    </location>
</feature>
<dbReference type="EMBL" id="CAACVS010000080">
    <property type="protein sequence ID" value="VEU36161.1"/>
    <property type="molecule type" value="Genomic_DNA"/>
</dbReference>
<proteinExistence type="predicted"/>